<dbReference type="Proteomes" id="UP000887159">
    <property type="component" value="Unassembled WGS sequence"/>
</dbReference>
<comment type="caution">
    <text evidence="4">The sequence shown here is derived from an EMBL/GenBank/DDBJ whole genome shotgun (WGS) entry which is preliminary data.</text>
</comment>
<evidence type="ECO:0000313" key="4">
    <source>
        <dbReference type="EMBL" id="GFY24724.1"/>
    </source>
</evidence>
<dbReference type="InterPro" id="IPR004018">
    <property type="entry name" value="RPEL_repeat"/>
</dbReference>
<protein>
    <submittedName>
        <fullName evidence="4">Transposon Tf2-6 polyprotein</fullName>
    </submittedName>
</protein>
<reference evidence="4" key="1">
    <citation type="submission" date="2020-08" db="EMBL/GenBank/DDBJ databases">
        <title>Multicomponent nature underlies the extraordinary mechanical properties of spider dragline silk.</title>
        <authorList>
            <person name="Kono N."/>
            <person name="Nakamura H."/>
            <person name="Mori M."/>
            <person name="Yoshida Y."/>
            <person name="Ohtoshi R."/>
            <person name="Malay A.D."/>
            <person name="Moran D.A.P."/>
            <person name="Tomita M."/>
            <person name="Numata K."/>
            <person name="Arakawa K."/>
        </authorList>
    </citation>
    <scope>NUCLEOTIDE SEQUENCE</scope>
</reference>
<keyword evidence="5" id="KW-1185">Reference proteome</keyword>
<evidence type="ECO:0000256" key="2">
    <source>
        <dbReference type="PROSITE-ProRule" id="PRU00401"/>
    </source>
</evidence>
<dbReference type="AlphaFoldDB" id="A0A8X7BBH5"/>
<name>A0A8X7BBH5_TRICX</name>
<dbReference type="PANTHER" id="PTHR46888:SF1">
    <property type="entry name" value="RIBONUCLEASE H"/>
    <property type="match status" value="1"/>
</dbReference>
<organism evidence="4 5">
    <name type="scientific">Trichonephila clavipes</name>
    <name type="common">Golden silk orbweaver</name>
    <name type="synonym">Nephila clavipes</name>
    <dbReference type="NCBI Taxonomy" id="2585209"/>
    <lineage>
        <taxon>Eukaryota</taxon>
        <taxon>Metazoa</taxon>
        <taxon>Ecdysozoa</taxon>
        <taxon>Arthropoda</taxon>
        <taxon>Chelicerata</taxon>
        <taxon>Arachnida</taxon>
        <taxon>Araneae</taxon>
        <taxon>Araneomorphae</taxon>
        <taxon>Entelegynae</taxon>
        <taxon>Araneoidea</taxon>
        <taxon>Nephilidae</taxon>
        <taxon>Trichonephila</taxon>
    </lineage>
</organism>
<dbReference type="EMBL" id="BMAU01021369">
    <property type="protein sequence ID" value="GFY24724.1"/>
    <property type="molecule type" value="Genomic_DNA"/>
</dbReference>
<evidence type="ECO:0000313" key="5">
    <source>
        <dbReference type="Proteomes" id="UP000887159"/>
    </source>
</evidence>
<feature type="repeat" description="RPEL" evidence="2">
    <location>
        <begin position="624"/>
        <end position="649"/>
    </location>
</feature>
<evidence type="ECO:0000256" key="1">
    <source>
        <dbReference type="ARBA" id="ARBA00022737"/>
    </source>
</evidence>
<dbReference type="PANTHER" id="PTHR46888">
    <property type="entry name" value="ZINC KNUCKLE DOMAINCONTAINING PROTEIN-RELATED"/>
    <property type="match status" value="1"/>
</dbReference>
<keyword evidence="1" id="KW-0677">Repeat</keyword>
<evidence type="ECO:0000256" key="3">
    <source>
        <dbReference type="SAM" id="Coils"/>
    </source>
</evidence>
<gene>
    <name evidence="4" type="primary">Tf2-6_451</name>
    <name evidence="4" type="ORF">TNCV_1017701</name>
</gene>
<feature type="coiled-coil region" evidence="3">
    <location>
        <begin position="66"/>
        <end position="100"/>
    </location>
</feature>
<keyword evidence="3" id="KW-0175">Coiled coil</keyword>
<accession>A0A8X7BBH5</accession>
<sequence>MYKNALKEDLIRVVEDLDGTVESTDTIVKLKTKIENSSTFESDPDFVKTLIQNCIDERVSQNEREVTLEKQKIELAKLQLAKLEKEIELQTAKNKALSLNPAAKVEDKQFETNIENMIKSIKTLSLPVPTRSENFNLFFQSLERAFLTKKINDEYKSEILINLLGKRAHNVLLYIKEEELNDYEKLKSIVLREFQLTPRECLNSFKNAVKSSGETCIQFAARLTANFQYYCSLRKFNSFESLCDLIISDKLFETLNKETATHIGIREAEDWFRPIDLAKECDIYISSRSGSHKEIPITYGYTQDPFKNRSQNFKPKIKENYPQYLEKKIKIALYICGDSSHYARDCEKRFKPKESNDHIHNRINVNTLKVESEKQNSVEFANLQYVNIFVENQPVTALIDSGCQIPVLNSSLIRVQTPSEEIITLSSCFGEQRMVEVKPINLSLNQHFPGLSVRTAISPTLTEEFIIHPSVYSEIKKLGHAKSDVLLNESESSLGAHAYAYSSAISFPNVSVSNVIENSSYDLSHVKNFNTRNDSSSLIKDYKCNKIKSTKLKLSIVREKCSDIVLCKKANCAMKTSSVEFISRSPTPSPMERNYRRFVLLRRIFEPWQWKRRKKRNRFEQTSRTLQRKISMRSTKDQLVKKDVLMPVKHSVFLWNLPDVEEMPSHDGETV</sequence>
<dbReference type="PROSITE" id="PS51073">
    <property type="entry name" value="RPEL"/>
    <property type="match status" value="1"/>
</dbReference>
<proteinExistence type="predicted"/>